<name>A0A4R6JG22_9ACTN</name>
<sequence>MGHRPGLWLATKGRERSWWLLVVAVCGALPAVVLAGFTDSPPWLEALAGALGVMSGLLVAELRAGRLLDDTVASARRAHVAGALDELPRVGNVDLGYAGVHPALVEVGYVARAAEPQLSDAVQQRGRVLIVGKAMSGKTRMAVHVAQTLFGDHQLFKPKDGAALHHLLSQGIKPNRLVVWLDRLDLFLGSAGLSVDDLRAFCEDETVVIATVRLNAYEALLPHDGLQSVDSDVLEWFGHPVVVDWADGELDSADVALPAAVRDGAHQHGLPTFLGGATPALSTFDVAVLQRPIGHALVRAAADWRRAGVPSPAPRQVLVDLLPAYLPPRSAALAGDAAEQDAAFEWATGKLAGGLALLDRLPDGYRAPDYVVDHVTAERRPIPELLWRLIPENTGADALVNVGLSATRLGDLDEAKTIWQRSQHPVALFNLGLLNYRRDDQASQAVAEHWWRAAADAGDPAAMYGLSALLRQQGSKTKSKEAELWSDKAARASARRIFAPLTESERGADAIVRFSGAATDDLKADLTSVLRGYRQFIADCRAPLGQVPILHIDPAQQVAYPEPAMDRLVLGAQAARYQGVVLHEYSHWMLEELIGVPRDAWTRDVQAIEAGLAYYLPCSYADDPRSGFIDLTSGTALMQKTFDSSHLTGLQWATALWEIRRSFGKAVLDPIVLTCWRRTASTLDDRTTFAVRLSDLAASTPRPPAIGIGEVLARHQVLRSR</sequence>
<dbReference type="InterPro" id="IPR011990">
    <property type="entry name" value="TPR-like_helical_dom_sf"/>
</dbReference>
<dbReference type="EMBL" id="SNWQ01000029">
    <property type="protein sequence ID" value="TDO33951.1"/>
    <property type="molecule type" value="Genomic_DNA"/>
</dbReference>
<comment type="caution">
    <text evidence="2">The sequence shown here is derived from an EMBL/GenBank/DDBJ whole genome shotgun (WGS) entry which is preliminary data.</text>
</comment>
<dbReference type="SUPFAM" id="SSF81901">
    <property type="entry name" value="HCP-like"/>
    <property type="match status" value="1"/>
</dbReference>
<keyword evidence="1" id="KW-0812">Transmembrane</keyword>
<keyword evidence="1" id="KW-1133">Transmembrane helix</keyword>
<organism evidence="2 3">
    <name type="scientific">Kribbella caucasensis</name>
    <dbReference type="NCBI Taxonomy" id="2512215"/>
    <lineage>
        <taxon>Bacteria</taxon>
        <taxon>Bacillati</taxon>
        <taxon>Actinomycetota</taxon>
        <taxon>Actinomycetes</taxon>
        <taxon>Propionibacteriales</taxon>
        <taxon>Kribbellaceae</taxon>
        <taxon>Kribbella</taxon>
    </lineage>
</organism>
<evidence type="ECO:0000313" key="2">
    <source>
        <dbReference type="EMBL" id="TDO33951.1"/>
    </source>
</evidence>
<dbReference type="Proteomes" id="UP000295388">
    <property type="component" value="Unassembled WGS sequence"/>
</dbReference>
<evidence type="ECO:0000313" key="3">
    <source>
        <dbReference type="Proteomes" id="UP000295388"/>
    </source>
</evidence>
<gene>
    <name evidence="2" type="ORF">EV643_12949</name>
</gene>
<reference evidence="2 3" key="1">
    <citation type="submission" date="2019-03" db="EMBL/GenBank/DDBJ databases">
        <title>Genomic Encyclopedia of Type Strains, Phase III (KMG-III): the genomes of soil and plant-associated and newly described type strains.</title>
        <authorList>
            <person name="Whitman W."/>
        </authorList>
    </citation>
    <scope>NUCLEOTIDE SEQUENCE [LARGE SCALE GENOMIC DNA]</scope>
    <source>
        <strain evidence="2 3">VKM Ac-2527</strain>
    </source>
</reference>
<protein>
    <recommendedName>
        <fullName evidence="4">TPR repeat protein</fullName>
    </recommendedName>
</protein>
<dbReference type="RefSeq" id="WP_133805060.1">
    <property type="nucleotide sequence ID" value="NZ_SNWQ01000029.1"/>
</dbReference>
<dbReference type="Gene3D" id="1.25.40.10">
    <property type="entry name" value="Tetratricopeptide repeat domain"/>
    <property type="match status" value="1"/>
</dbReference>
<proteinExistence type="predicted"/>
<dbReference type="OrthoDB" id="4532668at2"/>
<feature type="transmembrane region" description="Helical" evidence="1">
    <location>
        <begin position="18"/>
        <end position="37"/>
    </location>
</feature>
<keyword evidence="1" id="KW-0472">Membrane</keyword>
<evidence type="ECO:0008006" key="4">
    <source>
        <dbReference type="Google" id="ProtNLM"/>
    </source>
</evidence>
<keyword evidence="3" id="KW-1185">Reference proteome</keyword>
<evidence type="ECO:0000256" key="1">
    <source>
        <dbReference type="SAM" id="Phobius"/>
    </source>
</evidence>
<accession>A0A4R6JG22</accession>
<dbReference type="AlphaFoldDB" id="A0A4R6JG22"/>